<dbReference type="Gene3D" id="3.10.20.30">
    <property type="match status" value="1"/>
</dbReference>
<dbReference type="AlphaFoldDB" id="A0A181C955"/>
<dbReference type="InterPro" id="IPR003749">
    <property type="entry name" value="ThiS/MoaD-like"/>
</dbReference>
<gene>
    <name evidence="1" type="primary">thiS</name>
    <name evidence="1" type="ORF">GWK63_05140</name>
</gene>
<keyword evidence="2" id="KW-1185">Reference proteome</keyword>
<proteinExistence type="predicted"/>
<protein>
    <submittedName>
        <fullName evidence="1">Sulfur carrier protein ThiS</fullName>
    </submittedName>
</protein>
<dbReference type="Proteomes" id="UP000502533">
    <property type="component" value="Chromosome"/>
</dbReference>
<accession>A0A181C955</accession>
<dbReference type="InterPro" id="IPR016155">
    <property type="entry name" value="Mopterin_synth/thiamin_S_b"/>
</dbReference>
<dbReference type="SUPFAM" id="SSF54285">
    <property type="entry name" value="MoaD/ThiS"/>
    <property type="match status" value="1"/>
</dbReference>
<reference evidence="1 2" key="1">
    <citation type="submission" date="2020-03" db="EMBL/GenBank/DDBJ databases">
        <title>Isolation of cellulose-producing strains, genome characterization and application of the synthesized cellulose films as an economical and sustainable material for piezoelectric sensor construction.</title>
        <authorList>
            <person name="Mangayil R.K."/>
        </authorList>
    </citation>
    <scope>NUCLEOTIDE SEQUENCE [LARGE SCALE GENOMIC DNA]</scope>
    <source>
        <strain evidence="1 2">ENS 9a1a</strain>
    </source>
</reference>
<dbReference type="InterPro" id="IPR012675">
    <property type="entry name" value="Beta-grasp_dom_sf"/>
</dbReference>
<dbReference type="NCBIfam" id="TIGR01683">
    <property type="entry name" value="thiS"/>
    <property type="match status" value="1"/>
</dbReference>
<evidence type="ECO:0000313" key="2">
    <source>
        <dbReference type="Proteomes" id="UP000502533"/>
    </source>
</evidence>
<sequence length="66" mass="6966">MQIMVNDNHHDVTATTLAALLEELGYDAKARIATAVEGAFVPAGRRAAQPLHEGARVEILAPMQGG</sequence>
<dbReference type="GeneID" id="85021531"/>
<organism evidence="1 2">
    <name type="scientific">Komagataeibacter rhaeticus</name>
    <dbReference type="NCBI Taxonomy" id="215221"/>
    <lineage>
        <taxon>Bacteria</taxon>
        <taxon>Pseudomonadati</taxon>
        <taxon>Pseudomonadota</taxon>
        <taxon>Alphaproteobacteria</taxon>
        <taxon>Acetobacterales</taxon>
        <taxon>Acetobacteraceae</taxon>
        <taxon>Komagataeibacter</taxon>
    </lineage>
</organism>
<evidence type="ECO:0000313" key="1">
    <source>
        <dbReference type="EMBL" id="QIP34946.1"/>
    </source>
</evidence>
<dbReference type="InterPro" id="IPR010035">
    <property type="entry name" value="Thi_S"/>
</dbReference>
<dbReference type="RefSeq" id="WP_039999822.1">
    <property type="nucleotide sequence ID" value="NZ_CALMTF010000070.1"/>
</dbReference>
<dbReference type="Pfam" id="PF02597">
    <property type="entry name" value="ThiS"/>
    <property type="match status" value="1"/>
</dbReference>
<name>A0A181C955_9PROT</name>
<dbReference type="KEGG" id="kre:GWK63_05140"/>
<dbReference type="CDD" id="cd00565">
    <property type="entry name" value="Ubl_ThiS"/>
    <property type="match status" value="1"/>
</dbReference>
<dbReference type="EMBL" id="CP050139">
    <property type="protein sequence ID" value="QIP34946.1"/>
    <property type="molecule type" value="Genomic_DNA"/>
</dbReference>